<evidence type="ECO:0000313" key="2">
    <source>
        <dbReference type="EMBL" id="KAJ6791420.1"/>
    </source>
</evidence>
<evidence type="ECO:0000313" key="4">
    <source>
        <dbReference type="Proteomes" id="UP001140949"/>
    </source>
</evidence>
<keyword evidence="4" id="KW-1185">Reference proteome</keyword>
<comment type="caution">
    <text evidence="3">The sequence shown here is derived from an EMBL/GenBank/DDBJ whole genome shotgun (WGS) entry which is preliminary data.</text>
</comment>
<evidence type="ECO:0000256" key="1">
    <source>
        <dbReference type="SAM" id="Phobius"/>
    </source>
</evidence>
<reference evidence="3" key="2">
    <citation type="submission" date="2023-04" db="EMBL/GenBank/DDBJ databases">
        <authorList>
            <person name="Bruccoleri R.E."/>
            <person name="Oakeley E.J."/>
            <person name="Faust A.-M."/>
            <person name="Dessus-Babus S."/>
            <person name="Altorfer M."/>
            <person name="Burckhardt D."/>
            <person name="Oertli M."/>
            <person name="Naumann U."/>
            <person name="Petersen F."/>
            <person name="Wong J."/>
        </authorList>
    </citation>
    <scope>NUCLEOTIDE SEQUENCE</scope>
    <source>
        <strain evidence="3">GSM-AAB239-AS_SAM_17_03QT</strain>
        <tissue evidence="3">Leaf</tissue>
    </source>
</reference>
<dbReference type="EMBL" id="JANAVB010044419">
    <property type="protein sequence ID" value="KAJ6791420.1"/>
    <property type="molecule type" value="Genomic_DNA"/>
</dbReference>
<dbReference type="Proteomes" id="UP001140949">
    <property type="component" value="Unassembled WGS sequence"/>
</dbReference>
<dbReference type="AlphaFoldDB" id="A0AAX6HYR4"/>
<gene>
    <name evidence="2" type="ORF">M6B38_244735</name>
    <name evidence="3" type="ORF">M6B38_286135</name>
</gene>
<proteinExistence type="predicted"/>
<name>A0AAX6HYR4_IRIPA</name>
<reference evidence="3" key="1">
    <citation type="journal article" date="2023" name="GigaByte">
        <title>Genome assembly of the bearded iris, Iris pallida Lam.</title>
        <authorList>
            <person name="Bruccoleri R.E."/>
            <person name="Oakeley E.J."/>
            <person name="Faust A.M.E."/>
            <person name="Altorfer M."/>
            <person name="Dessus-Babus S."/>
            <person name="Burckhardt D."/>
            <person name="Oertli M."/>
            <person name="Naumann U."/>
            <person name="Petersen F."/>
            <person name="Wong J."/>
        </authorList>
    </citation>
    <scope>NUCLEOTIDE SEQUENCE</scope>
    <source>
        <strain evidence="3">GSM-AAB239-AS_SAM_17_03QT</strain>
    </source>
</reference>
<sequence length="43" mass="4980">MRYVSTGYKKASTFRISLYIIVIFKGIYFTAGQSNLRTVNQRS</sequence>
<feature type="transmembrane region" description="Helical" evidence="1">
    <location>
        <begin position="12"/>
        <end position="31"/>
    </location>
</feature>
<organism evidence="3 4">
    <name type="scientific">Iris pallida</name>
    <name type="common">Sweet iris</name>
    <dbReference type="NCBI Taxonomy" id="29817"/>
    <lineage>
        <taxon>Eukaryota</taxon>
        <taxon>Viridiplantae</taxon>
        <taxon>Streptophyta</taxon>
        <taxon>Embryophyta</taxon>
        <taxon>Tracheophyta</taxon>
        <taxon>Spermatophyta</taxon>
        <taxon>Magnoliopsida</taxon>
        <taxon>Liliopsida</taxon>
        <taxon>Asparagales</taxon>
        <taxon>Iridaceae</taxon>
        <taxon>Iridoideae</taxon>
        <taxon>Irideae</taxon>
        <taxon>Iris</taxon>
    </lineage>
</organism>
<keyword evidence="1" id="KW-0812">Transmembrane</keyword>
<protein>
    <submittedName>
        <fullName evidence="3">Phytosulfokines isoform X1</fullName>
    </submittedName>
</protein>
<evidence type="ECO:0000313" key="3">
    <source>
        <dbReference type="EMBL" id="KAJ6845851.1"/>
    </source>
</evidence>
<dbReference type="EMBL" id="JANAVB010005755">
    <property type="protein sequence ID" value="KAJ6845851.1"/>
    <property type="molecule type" value="Genomic_DNA"/>
</dbReference>
<keyword evidence="1" id="KW-1133">Transmembrane helix</keyword>
<keyword evidence="1" id="KW-0472">Membrane</keyword>
<accession>A0AAX6HYR4</accession>